<dbReference type="EMBL" id="FNUX01000001">
    <property type="protein sequence ID" value="SEF42389.1"/>
    <property type="molecule type" value="Genomic_DNA"/>
</dbReference>
<dbReference type="Proteomes" id="UP000236753">
    <property type="component" value="Unassembled WGS sequence"/>
</dbReference>
<protein>
    <submittedName>
        <fullName evidence="1">Cyanophycin synthetase</fullName>
    </submittedName>
</protein>
<dbReference type="InterPro" id="IPR013815">
    <property type="entry name" value="ATP_grasp_subdomain_1"/>
</dbReference>
<dbReference type="Gene3D" id="3.30.470.20">
    <property type="entry name" value="ATP-grasp fold, B domain"/>
    <property type="match status" value="1"/>
</dbReference>
<evidence type="ECO:0000313" key="1">
    <source>
        <dbReference type="EMBL" id="SEF42389.1"/>
    </source>
</evidence>
<organism evidence="1 2">
    <name type="scientific">Nitrosomonas ureae</name>
    <dbReference type="NCBI Taxonomy" id="44577"/>
    <lineage>
        <taxon>Bacteria</taxon>
        <taxon>Pseudomonadati</taxon>
        <taxon>Pseudomonadota</taxon>
        <taxon>Betaproteobacteria</taxon>
        <taxon>Nitrosomonadales</taxon>
        <taxon>Nitrosomonadaceae</taxon>
        <taxon>Nitrosomonas</taxon>
    </lineage>
</organism>
<dbReference type="GO" id="GO:0005524">
    <property type="term" value="F:ATP binding"/>
    <property type="evidence" value="ECO:0007669"/>
    <property type="project" value="InterPro"/>
</dbReference>
<accession>A0A1H5RVM8</accession>
<sequence length="176" mass="18749">MPVVIKPCDGNHGRGVFIELFHQSEIESAYRIALKEGSSVLVERYVAGTEHRLLIIGGKLIAATKGDSVSVIGDGVATITELVESQINSDPRRGSTEDHPLNPIRLDSAAQMEIAHQGYQSDSIVPTGIKVLIQRNGNHAFDVTDQVHPSTAAAASLAARVIGLDIAGIDFFAPTE</sequence>
<name>A0A1H5RVM8_9PROT</name>
<proteinExistence type="predicted"/>
<dbReference type="Gene3D" id="3.30.1490.20">
    <property type="entry name" value="ATP-grasp fold, A domain"/>
    <property type="match status" value="1"/>
</dbReference>
<gene>
    <name evidence="1" type="ORF">SAMN05216334_101264</name>
</gene>
<dbReference type="AlphaFoldDB" id="A0A1H5RVM8"/>
<dbReference type="SUPFAM" id="SSF56059">
    <property type="entry name" value="Glutathione synthetase ATP-binding domain-like"/>
    <property type="match status" value="1"/>
</dbReference>
<reference evidence="1 2" key="1">
    <citation type="submission" date="2016-10" db="EMBL/GenBank/DDBJ databases">
        <authorList>
            <person name="de Groot N.N."/>
        </authorList>
    </citation>
    <scope>NUCLEOTIDE SEQUENCE [LARGE SCALE GENOMIC DNA]</scope>
    <source>
        <strain evidence="1 2">Nm13</strain>
    </source>
</reference>
<evidence type="ECO:0000313" key="2">
    <source>
        <dbReference type="Proteomes" id="UP000236753"/>
    </source>
</evidence>